<dbReference type="RefSeq" id="WP_219067115.1">
    <property type="nucleotide sequence ID" value="NZ_CAJUXY010000015.1"/>
</dbReference>
<dbReference type="PANTHER" id="PTHR30629">
    <property type="entry name" value="PROPHAGE INTEGRASE"/>
    <property type="match status" value="1"/>
</dbReference>
<organism evidence="4 5">
    <name type="scientific">Candidatus Mycobacterium methanotrophicum</name>
    <dbReference type="NCBI Taxonomy" id="2943498"/>
    <lineage>
        <taxon>Bacteria</taxon>
        <taxon>Bacillati</taxon>
        <taxon>Actinomycetota</taxon>
        <taxon>Actinomycetes</taxon>
        <taxon>Mycobacteriales</taxon>
        <taxon>Mycobacteriaceae</taxon>
        <taxon>Mycobacterium</taxon>
    </lineage>
</organism>
<dbReference type="CDD" id="cd00397">
    <property type="entry name" value="DNA_BRE_C"/>
    <property type="match status" value="1"/>
</dbReference>
<proteinExistence type="inferred from homology"/>
<dbReference type="InterPro" id="IPR002104">
    <property type="entry name" value="Integrase_catalytic"/>
</dbReference>
<keyword evidence="5" id="KW-1185">Reference proteome</keyword>
<evidence type="ECO:0000313" key="5">
    <source>
        <dbReference type="Proteomes" id="UP001056610"/>
    </source>
</evidence>
<dbReference type="EMBL" id="CP097320">
    <property type="protein sequence ID" value="UQX09608.1"/>
    <property type="molecule type" value="Genomic_DNA"/>
</dbReference>
<accession>A0ABY4QGX9</accession>
<reference evidence="4" key="1">
    <citation type="submission" date="2022-05" db="EMBL/GenBank/DDBJ databases">
        <title>A methanotrophic Mycobacterium dominates a cave microbial ecosystem.</title>
        <authorList>
            <person name="Van Spanning R.J.M."/>
            <person name="Guan Q."/>
            <person name="Melkonian C."/>
            <person name="Gallant J."/>
            <person name="Polerecky L."/>
            <person name="Flot J.-F."/>
            <person name="Brandt B.W."/>
            <person name="Braster M."/>
            <person name="Iturbe Espinoza P."/>
            <person name="Aerts J."/>
            <person name="Meima-Franke M."/>
            <person name="Piersma S.R."/>
            <person name="Bunduc C."/>
            <person name="Ummels R."/>
            <person name="Pain A."/>
            <person name="Fleming E.J."/>
            <person name="van der Wel N."/>
            <person name="Gherman V.D."/>
            <person name="Sarbu S.M."/>
            <person name="Bodelier P.L.E."/>
            <person name="Bitter W."/>
        </authorList>
    </citation>
    <scope>NUCLEOTIDE SEQUENCE</scope>
    <source>
        <strain evidence="4">Sulfur Cave</strain>
    </source>
</reference>
<evidence type="ECO:0000313" key="4">
    <source>
        <dbReference type="EMBL" id="UQX09608.1"/>
    </source>
</evidence>
<gene>
    <name evidence="4" type="ORF">M5I08_14705</name>
</gene>
<protein>
    <submittedName>
        <fullName evidence="4">Site-specific integrase</fullName>
    </submittedName>
</protein>
<dbReference type="PANTHER" id="PTHR30629:SF2">
    <property type="entry name" value="PROPHAGE INTEGRASE INTS-RELATED"/>
    <property type="match status" value="1"/>
</dbReference>
<dbReference type="InterPro" id="IPR058717">
    <property type="entry name" value="Phage_L5_Integrase_N"/>
</dbReference>
<dbReference type="Proteomes" id="UP001056610">
    <property type="component" value="Chromosome"/>
</dbReference>
<evidence type="ECO:0000256" key="2">
    <source>
        <dbReference type="ARBA" id="ARBA00022908"/>
    </source>
</evidence>
<sequence>MACTKGSRGWGHIRRLPSGRFQASYVHELVRHNAPVTYSTRPRAEGWLADERKLIELDTWTPPARRAAARSARVISLADYAVQWVKDRPVKARTRLMYESLLTHHIKDSIGKLPIDHVTADRVRSWYSSLGTEHTRRNSHCYGLLHAVMATAVKDGLVQVNPCQIERVMNPVRKREPVILTVSEVAALADAVPERLKVAILISAWCGVRWGELIELRRKDIDVDSEVLFVGRGATHRGECRIDTPKSGKPRAVVIPPHIRTELKHHLDVFAAKGKEGLVFPPQRGGCHLNDKVFRDAIAKPLKDIGRETPRIHDLRHFAGTQIARVGNLAESMARLGHSTVRASLIYQSVVSGRDAEIAAALSELAKVNAKDEPS</sequence>
<dbReference type="Pfam" id="PF00589">
    <property type="entry name" value="Phage_integrase"/>
    <property type="match status" value="1"/>
</dbReference>
<dbReference type="Pfam" id="PF26003">
    <property type="entry name" value="Integrase_N_phage"/>
    <property type="match status" value="1"/>
</dbReference>
<dbReference type="PROSITE" id="PS51898">
    <property type="entry name" value="TYR_RECOMBINASE"/>
    <property type="match status" value="1"/>
</dbReference>
<evidence type="ECO:0000256" key="1">
    <source>
        <dbReference type="ARBA" id="ARBA00008857"/>
    </source>
</evidence>
<keyword evidence="2" id="KW-0229">DNA integration</keyword>
<feature type="domain" description="Tyr recombinase" evidence="3">
    <location>
        <begin position="175"/>
        <end position="360"/>
    </location>
</feature>
<dbReference type="InterPro" id="IPR050808">
    <property type="entry name" value="Phage_Integrase"/>
</dbReference>
<name>A0ABY4QGX9_9MYCO</name>
<comment type="similarity">
    <text evidence="1">Belongs to the 'phage' integrase family.</text>
</comment>
<evidence type="ECO:0000259" key="3">
    <source>
        <dbReference type="PROSITE" id="PS51898"/>
    </source>
</evidence>